<dbReference type="InterPro" id="IPR002220">
    <property type="entry name" value="DapA-like"/>
</dbReference>
<dbReference type="GO" id="GO:0008840">
    <property type="term" value="F:4-hydroxy-tetrahydrodipicolinate synthase activity"/>
    <property type="evidence" value="ECO:0007669"/>
    <property type="project" value="TreeGrafter"/>
</dbReference>
<organism evidence="2">
    <name type="scientific">Gibberella zeae</name>
    <name type="common">Wheat head blight fungus</name>
    <name type="synonym">Fusarium graminearum</name>
    <dbReference type="NCBI Taxonomy" id="5518"/>
    <lineage>
        <taxon>Eukaryota</taxon>
        <taxon>Fungi</taxon>
        <taxon>Dikarya</taxon>
        <taxon>Ascomycota</taxon>
        <taxon>Pezizomycotina</taxon>
        <taxon>Sordariomycetes</taxon>
        <taxon>Hypocreomycetidae</taxon>
        <taxon>Hypocreales</taxon>
        <taxon>Nectriaceae</taxon>
        <taxon>Fusarium</taxon>
    </lineage>
</organism>
<dbReference type="PANTHER" id="PTHR12128">
    <property type="entry name" value="DIHYDRODIPICOLINATE SYNTHASE"/>
    <property type="match status" value="1"/>
</dbReference>
<accession>A0A4E9D2M4</accession>
<dbReference type="Proteomes" id="UP000746612">
    <property type="component" value="Unassembled WGS sequence"/>
</dbReference>
<evidence type="ECO:0000313" key="1">
    <source>
        <dbReference type="EMBL" id="CAG1998405.1"/>
    </source>
</evidence>
<dbReference type="EMBL" id="CAAKMV010000033">
    <property type="protein sequence ID" value="VIO52635.1"/>
    <property type="molecule type" value="Genomic_DNA"/>
</dbReference>
<dbReference type="InterPro" id="IPR013785">
    <property type="entry name" value="Aldolase_TIM"/>
</dbReference>
<dbReference type="Pfam" id="PF00701">
    <property type="entry name" value="DHDPS"/>
    <property type="match status" value="1"/>
</dbReference>
<dbReference type="AlphaFoldDB" id="A0A4E9D2M4"/>
<reference evidence="2" key="1">
    <citation type="submission" date="2019-04" db="EMBL/GenBank/DDBJ databases">
        <authorList>
            <person name="Melise S."/>
            <person name="Noan J."/>
            <person name="Okalmin O."/>
        </authorList>
    </citation>
    <scope>NUCLEOTIDE SEQUENCE</scope>
    <source>
        <strain evidence="2">FN9</strain>
    </source>
</reference>
<dbReference type="CDD" id="cd00408">
    <property type="entry name" value="DHDPS-like"/>
    <property type="match status" value="1"/>
</dbReference>
<dbReference type="EMBL" id="CAJPIJ010000162">
    <property type="protein sequence ID" value="CAG1998405.1"/>
    <property type="molecule type" value="Genomic_DNA"/>
</dbReference>
<feature type="non-terminal residue" evidence="2">
    <location>
        <position position="1"/>
    </location>
</feature>
<name>A0A4E9D2M4_GIBZA</name>
<dbReference type="Gene3D" id="3.20.20.70">
    <property type="entry name" value="Aldolase class I"/>
    <property type="match status" value="1"/>
</dbReference>
<protein>
    <recommendedName>
        <fullName evidence="3">Dihydrodipicolinate synthase</fullName>
    </recommendedName>
</protein>
<dbReference type="PRINTS" id="PR00146">
    <property type="entry name" value="DHPICSNTHASE"/>
</dbReference>
<proteinExistence type="predicted"/>
<dbReference type="SMART" id="SM01130">
    <property type="entry name" value="DHDPS"/>
    <property type="match status" value="1"/>
</dbReference>
<evidence type="ECO:0000313" key="2">
    <source>
        <dbReference type="EMBL" id="VIO52635.1"/>
    </source>
</evidence>
<gene>
    <name evidence="2" type="ORF">FUG_LOCUS35088</name>
    <name evidence="1" type="ORF">MDCFG202_LOCUS434305</name>
</gene>
<dbReference type="SUPFAM" id="SSF51569">
    <property type="entry name" value="Aldolase"/>
    <property type="match status" value="1"/>
</dbReference>
<reference evidence="1" key="2">
    <citation type="submission" date="2021-03" db="EMBL/GenBank/DDBJ databases">
        <authorList>
            <person name="Alouane T."/>
            <person name="Langin T."/>
            <person name="Bonhomme L."/>
        </authorList>
    </citation>
    <scope>NUCLEOTIDE SEQUENCE</scope>
    <source>
        <strain evidence="1">MDC_Fg202</strain>
    </source>
</reference>
<sequence length="375" mass="40317">VALNYPEDRGLRWRVFIIHDVHSKPLTFRSFPFIPQIVCVINILSSANMSSPPPKGIYVPVPTFFASKRAANYNAISSPVDVETQVAHAVYLAKNGIKGVVVLGTTGEAVHIHPRDRHAILSGVKAGLEKEGFKDYPIVAGTATNSVEETVEQLKDAQKSGAQWGLTLVPGYNAAAVTQEGLVQWFTAVADQSPIPVMIYHYPGVSNNVKVAVSTYVTLAKHPNIVGCKLSHGDVSVAAQIASNPSIDHSHFHAYTGLGQQLLPVVSVGFAGAIDGSAGFFPKSLVRLYELSTKTQPTDAEIQERRVLQFKVSSMEELVVKFGTVGIKEAISRLRGFGDTDGTRLPLVGGIPGGDAEWANWKQVIGAVDEVEKSL</sequence>
<evidence type="ECO:0008006" key="3">
    <source>
        <dbReference type="Google" id="ProtNLM"/>
    </source>
</evidence>
<dbReference type="PANTHER" id="PTHR12128:SF68">
    <property type="entry name" value="DIHYDRODIPICOLINATE SYNTHETASE"/>
    <property type="match status" value="1"/>
</dbReference>